<keyword evidence="13" id="KW-0472">Membrane</keyword>
<comment type="catalytic activity">
    <reaction evidence="11">
        <text>L-threonyl-[protein] + GDP-beta-L-fucose = 3-O-(alpha-L-fucosyl)-L-threonyl-[protein] + GDP + H(+)</text>
        <dbReference type="Rhea" id="RHEA:70491"/>
        <dbReference type="Rhea" id="RHEA-COMP:11060"/>
        <dbReference type="Rhea" id="RHEA-COMP:17915"/>
        <dbReference type="ChEBI" id="CHEBI:15378"/>
        <dbReference type="ChEBI" id="CHEBI:30013"/>
        <dbReference type="ChEBI" id="CHEBI:57273"/>
        <dbReference type="ChEBI" id="CHEBI:58189"/>
        <dbReference type="ChEBI" id="CHEBI:189631"/>
        <dbReference type="EC" id="2.4.1.221"/>
    </reaction>
    <physiologicalReaction direction="left-to-right" evidence="11">
        <dbReference type="Rhea" id="RHEA:70492"/>
    </physiologicalReaction>
</comment>
<evidence type="ECO:0000256" key="4">
    <source>
        <dbReference type="ARBA" id="ARBA00022679"/>
    </source>
</evidence>
<keyword evidence="5" id="KW-0256">Endoplasmic reticulum</keyword>
<evidence type="ECO:0000313" key="15">
    <source>
        <dbReference type="Proteomes" id="UP001642483"/>
    </source>
</evidence>
<gene>
    <name evidence="14" type="ORF">CVLEPA_LOCUS21399</name>
</gene>
<comment type="caution">
    <text evidence="14">The sequence shown here is derived from an EMBL/GenBank/DDBJ whole genome shotgun (WGS) entry which is preliminary data.</text>
</comment>
<keyword evidence="7" id="KW-0119">Carbohydrate metabolism</keyword>
<dbReference type="PANTHER" id="PTHR13398:SF0">
    <property type="entry name" value="GDP-FUCOSE PROTEIN O-FUCOSYLTRANSFERASE 2"/>
    <property type="match status" value="1"/>
</dbReference>
<dbReference type="EC" id="2.4.1.221" evidence="3"/>
<evidence type="ECO:0000256" key="8">
    <source>
        <dbReference type="ARBA" id="ARBA00025803"/>
    </source>
</evidence>
<accession>A0ABP0GDC0</accession>
<dbReference type="Gene3D" id="3.40.50.11340">
    <property type="match status" value="1"/>
</dbReference>
<evidence type="ECO:0000256" key="13">
    <source>
        <dbReference type="SAM" id="Phobius"/>
    </source>
</evidence>
<comment type="similarity">
    <text evidence="8">Belongs to the glycosyltransferase 68 family.</text>
</comment>
<dbReference type="Pfam" id="PF10250">
    <property type="entry name" value="O-FucT"/>
    <property type="match status" value="1"/>
</dbReference>
<reference evidence="14 15" key="1">
    <citation type="submission" date="2024-02" db="EMBL/GenBank/DDBJ databases">
        <authorList>
            <person name="Daric V."/>
            <person name="Darras S."/>
        </authorList>
    </citation>
    <scope>NUCLEOTIDE SEQUENCE [LARGE SCALE GENOMIC DNA]</scope>
</reference>
<comment type="catalytic activity">
    <reaction evidence="12">
        <text>L-seryl-[protein] + GDP-beta-L-fucose = 3-O-(alpha-L-fucosyl)-L-seryl-[protein] + GDP + H(+)</text>
        <dbReference type="Rhea" id="RHEA:63644"/>
        <dbReference type="Rhea" id="RHEA-COMP:9863"/>
        <dbReference type="Rhea" id="RHEA-COMP:17914"/>
        <dbReference type="ChEBI" id="CHEBI:15378"/>
        <dbReference type="ChEBI" id="CHEBI:29999"/>
        <dbReference type="ChEBI" id="CHEBI:57273"/>
        <dbReference type="ChEBI" id="CHEBI:58189"/>
        <dbReference type="ChEBI" id="CHEBI:189632"/>
        <dbReference type="EC" id="2.4.1.221"/>
    </reaction>
    <physiologicalReaction direction="left-to-right" evidence="12">
        <dbReference type="Rhea" id="RHEA:63645"/>
    </physiologicalReaction>
</comment>
<keyword evidence="13" id="KW-0812">Transmembrane</keyword>
<name>A0ABP0GDC0_CLALP</name>
<evidence type="ECO:0000256" key="1">
    <source>
        <dbReference type="ARBA" id="ARBA00004240"/>
    </source>
</evidence>
<evidence type="ECO:0000256" key="11">
    <source>
        <dbReference type="ARBA" id="ARBA00047273"/>
    </source>
</evidence>
<feature type="transmembrane region" description="Helical" evidence="13">
    <location>
        <begin position="20"/>
        <end position="40"/>
    </location>
</feature>
<dbReference type="EMBL" id="CAWYQH010000108">
    <property type="protein sequence ID" value="CAK8689382.1"/>
    <property type="molecule type" value="Genomic_DNA"/>
</dbReference>
<evidence type="ECO:0000256" key="12">
    <source>
        <dbReference type="ARBA" id="ARBA00048647"/>
    </source>
</evidence>
<comment type="pathway">
    <text evidence="2">Protein modification; protein glycosylation.</text>
</comment>
<keyword evidence="4" id="KW-0808">Transferase</keyword>
<sequence length="569" mass="65375">MKAWGLPVKGYWTKLRTINIALFLGIFFFMFIFLCILNAITETNYVFLYSGNYFAIQPFLNPKDTIQNKTIASPKLKEVDEEVFPGRTDETTHFLINYTKTISLKVSDNARSNIFAGLRSTKVTSNRKIRRKCLLWEQPLYQVSNLPTQIKLNAEKFLYPGLIWGPNNQIVGFWQSIYVAIRLNRTLVVPRFFTHYTTDKKESAIPAYQRIDVNRLCSFISCITIEKFHKACNGSMNVVLQAMTSTTADIRRFEKHTQMNIFKIKGKSVSGFFGATKLRLSGKENAIANVPAFPSENYKLTYEPWLLPSQDAIRAAYNTTAPCALYANPFYTISLKLKDKIAFPLNIIGSRIEEIKDNAIFSAIVDSVRRPKCITEAAEAYIDANIGTDEFVTVHWRYNKEDWLRTCHLEKKRNTCEILKNITAEDIANAIVNNLPLMKNSNRSKTIFVYIATPPTLNGFKLEILNHLENITRQIVRRVPTDLNSYLNESGVEKCWKDTHWVSSSEILSLAEMEIMRNSNYFFHSVGSTWSSNIRPLRWKWTDGKIERKFEASILGLAKTIMTKRINGI</sequence>
<keyword evidence="13" id="KW-1133">Transmembrane helix</keyword>
<dbReference type="PANTHER" id="PTHR13398">
    <property type="entry name" value="GDP-FUCOSE PROTEIN O-FUCOSYLTRANSFERASE 2"/>
    <property type="match status" value="1"/>
</dbReference>
<protein>
    <recommendedName>
        <fullName evidence="9">GDP-fucose protein O-fucosyltransferase 2</fullName>
        <ecNumber evidence="3">2.4.1.221</ecNumber>
    </recommendedName>
    <alternativeName>
        <fullName evidence="10">Peptide-O-fucosyltransferase 2</fullName>
    </alternativeName>
</protein>
<evidence type="ECO:0000256" key="6">
    <source>
        <dbReference type="ARBA" id="ARBA00023253"/>
    </source>
</evidence>
<comment type="subcellular location">
    <subcellularLocation>
        <location evidence="1">Endoplasmic reticulum</location>
    </subcellularLocation>
</comment>
<organism evidence="14 15">
    <name type="scientific">Clavelina lepadiformis</name>
    <name type="common">Light-bulb sea squirt</name>
    <name type="synonym">Ascidia lepadiformis</name>
    <dbReference type="NCBI Taxonomy" id="159417"/>
    <lineage>
        <taxon>Eukaryota</taxon>
        <taxon>Metazoa</taxon>
        <taxon>Chordata</taxon>
        <taxon>Tunicata</taxon>
        <taxon>Ascidiacea</taxon>
        <taxon>Aplousobranchia</taxon>
        <taxon>Clavelinidae</taxon>
        <taxon>Clavelina</taxon>
    </lineage>
</organism>
<proteinExistence type="inferred from homology"/>
<evidence type="ECO:0000256" key="9">
    <source>
        <dbReference type="ARBA" id="ARBA00026232"/>
    </source>
</evidence>
<evidence type="ECO:0000256" key="3">
    <source>
        <dbReference type="ARBA" id="ARBA00012196"/>
    </source>
</evidence>
<dbReference type="Gene3D" id="3.40.50.11350">
    <property type="match status" value="1"/>
</dbReference>
<dbReference type="Proteomes" id="UP001642483">
    <property type="component" value="Unassembled WGS sequence"/>
</dbReference>
<dbReference type="InterPro" id="IPR019378">
    <property type="entry name" value="GDP-Fuc_O-FucTrfase"/>
</dbReference>
<evidence type="ECO:0000313" key="14">
    <source>
        <dbReference type="EMBL" id="CAK8689382.1"/>
    </source>
</evidence>
<dbReference type="InterPro" id="IPR045130">
    <property type="entry name" value="OFUT2-like"/>
</dbReference>
<evidence type="ECO:0000256" key="10">
    <source>
        <dbReference type="ARBA" id="ARBA00033083"/>
    </source>
</evidence>
<evidence type="ECO:0000256" key="2">
    <source>
        <dbReference type="ARBA" id="ARBA00004922"/>
    </source>
</evidence>
<dbReference type="CDD" id="cd11296">
    <property type="entry name" value="O-FucT_like"/>
    <property type="match status" value="1"/>
</dbReference>
<keyword evidence="15" id="KW-1185">Reference proteome</keyword>
<keyword evidence="6" id="KW-0294">Fucose metabolism</keyword>
<evidence type="ECO:0000256" key="5">
    <source>
        <dbReference type="ARBA" id="ARBA00022824"/>
    </source>
</evidence>
<evidence type="ECO:0000256" key="7">
    <source>
        <dbReference type="ARBA" id="ARBA00023277"/>
    </source>
</evidence>